<evidence type="ECO:0000256" key="1">
    <source>
        <dbReference type="SAM" id="MobiDB-lite"/>
    </source>
</evidence>
<feature type="region of interest" description="Disordered" evidence="1">
    <location>
        <begin position="1"/>
        <end position="26"/>
    </location>
</feature>
<gene>
    <name evidence="2" type="ORF">LDC_2378</name>
</gene>
<organism evidence="2">
    <name type="scientific">sediment metagenome</name>
    <dbReference type="NCBI Taxonomy" id="749907"/>
    <lineage>
        <taxon>unclassified sequences</taxon>
        <taxon>metagenomes</taxon>
        <taxon>ecological metagenomes</taxon>
    </lineage>
</organism>
<reference evidence="2" key="1">
    <citation type="submission" date="2010-07" db="EMBL/GenBank/DDBJ databases">
        <authorList>
            <consortium name="CONSOLIDER consortium CSD2007-00005"/>
            <person name="Guazzaroni M.-E."/>
            <person name="Richter M."/>
            <person name="Garcia-Salamanca A."/>
            <person name="Yarza P."/>
            <person name="Ferrer M."/>
        </authorList>
    </citation>
    <scope>NUCLEOTIDE SEQUENCE</scope>
</reference>
<protein>
    <submittedName>
        <fullName evidence="2">Uncharacterized protein</fullName>
    </submittedName>
</protein>
<dbReference type="AlphaFoldDB" id="D9PLF5"/>
<reference evidence="2" key="2">
    <citation type="journal article" date="2011" name="Microb. Ecol.">
        <title>Taxonomic and Functional Metagenomic Profiling of the Microbial Community in the Anoxic Sediment of a Sub-saline Shallow Lake (Laguna de Carrizo, Central Spain).</title>
        <authorList>
            <person name="Ferrer M."/>
            <person name="Guazzaroni M.E."/>
            <person name="Richter M."/>
            <person name="Garcia-Salamanca A."/>
            <person name="Yarza P."/>
            <person name="Suarez-Suarez A."/>
            <person name="Solano J."/>
            <person name="Alcaide M."/>
            <person name="van Dillewijn P."/>
            <person name="Molina-Henares M.A."/>
            <person name="Lopez-Cortes N."/>
            <person name="Al-Ramahi Y."/>
            <person name="Guerrero C."/>
            <person name="Acosta A."/>
            <person name="de Eugenio L.I."/>
            <person name="Martinez V."/>
            <person name="Marques S."/>
            <person name="Rojo F."/>
            <person name="Santero E."/>
            <person name="Genilloud O."/>
            <person name="Perez-Perez J."/>
            <person name="Rossello-Mora R."/>
            <person name="Ramos J.L."/>
        </authorList>
    </citation>
    <scope>NUCLEOTIDE SEQUENCE</scope>
</reference>
<accession>D9PLF5</accession>
<evidence type="ECO:0000313" key="2">
    <source>
        <dbReference type="EMBL" id="EFK95605.1"/>
    </source>
</evidence>
<proteinExistence type="predicted"/>
<sequence length="72" mass="7707">MNEGAHRFGIGEPLARRTITNKEAPAGARRSSLLKIVRQRPADLLGKWQTGLAEPFAPDGNFAGIPANVIQG</sequence>
<dbReference type="EMBL" id="ADZX01000722">
    <property type="protein sequence ID" value="EFK95605.1"/>
    <property type="molecule type" value="Genomic_DNA"/>
</dbReference>
<name>D9PLF5_9ZZZZ</name>
<comment type="caution">
    <text evidence="2">The sequence shown here is derived from an EMBL/GenBank/DDBJ whole genome shotgun (WGS) entry which is preliminary data.</text>
</comment>